<keyword evidence="5 6" id="KW-0472">Membrane</keyword>
<evidence type="ECO:0000256" key="2">
    <source>
        <dbReference type="ARBA" id="ARBA00022475"/>
    </source>
</evidence>
<protein>
    <submittedName>
        <fullName evidence="8">Tight adherence protein B</fullName>
    </submittedName>
</protein>
<dbReference type="Pfam" id="PF00482">
    <property type="entry name" value="T2SSF"/>
    <property type="match status" value="1"/>
</dbReference>
<dbReference type="Gene3D" id="1.20.81.30">
    <property type="entry name" value="Type II secretion system (T2SS), domain F"/>
    <property type="match status" value="1"/>
</dbReference>
<feature type="transmembrane region" description="Helical" evidence="6">
    <location>
        <begin position="67"/>
        <end position="83"/>
    </location>
</feature>
<keyword evidence="4 6" id="KW-1133">Transmembrane helix</keyword>
<accession>A0A5S5ARL5</accession>
<keyword evidence="3 6" id="KW-0812">Transmembrane</keyword>
<dbReference type="AlphaFoldDB" id="A0A5S5ARL5"/>
<dbReference type="PANTHER" id="PTHR35007">
    <property type="entry name" value="INTEGRAL MEMBRANE PROTEIN-RELATED"/>
    <property type="match status" value="1"/>
</dbReference>
<comment type="caution">
    <text evidence="8">The sequence shown here is derived from an EMBL/GenBank/DDBJ whole genome shotgun (WGS) entry which is preliminary data.</text>
</comment>
<name>A0A5S5ARL5_9FIRM</name>
<feature type="transmembrane region" description="Helical" evidence="6">
    <location>
        <begin position="43"/>
        <end position="61"/>
    </location>
</feature>
<sequence length="269" mass="29613">MEFRKFWRDLLKWAGSLSATRSLGKFLDKKLAEADIPLKGGEFIVLVAVLVLGACLFTLAVTFDLRAGVLAGAAAGVVPFVAVNSRRERWLSLFNAQMCDALTILANSLRSGFSFLQSMDLVKKELQGPVGKEFGRTISEINLGTPTEEAMKNMAERVNSRDLDLVVTAVLVQRQVGGNLSEVLDNIASVIRDRVRIKREIRAMTAQGRMSGLIIGMLPVMLGVFLFVTRPSYIMELFTDPVGRAMLMTAVMGEAVGFWLIRKIVDIDV</sequence>
<gene>
    <name evidence="8" type="ORF">LZ11_01496</name>
</gene>
<proteinExistence type="predicted"/>
<dbReference type="PANTHER" id="PTHR35007:SF1">
    <property type="entry name" value="PILUS ASSEMBLY PROTEIN"/>
    <property type="match status" value="1"/>
</dbReference>
<dbReference type="InterPro" id="IPR018076">
    <property type="entry name" value="T2SS_GspF_dom"/>
</dbReference>
<evidence type="ECO:0000259" key="7">
    <source>
        <dbReference type="Pfam" id="PF00482"/>
    </source>
</evidence>
<evidence type="ECO:0000256" key="3">
    <source>
        <dbReference type="ARBA" id="ARBA00022692"/>
    </source>
</evidence>
<keyword evidence="2" id="KW-1003">Cell membrane</keyword>
<dbReference type="Proteomes" id="UP000322294">
    <property type="component" value="Unassembled WGS sequence"/>
</dbReference>
<comment type="subcellular location">
    <subcellularLocation>
        <location evidence="1">Cell membrane</location>
        <topology evidence="1">Multi-pass membrane protein</topology>
    </subcellularLocation>
</comment>
<evidence type="ECO:0000256" key="1">
    <source>
        <dbReference type="ARBA" id="ARBA00004651"/>
    </source>
</evidence>
<dbReference type="GO" id="GO:0005886">
    <property type="term" value="C:plasma membrane"/>
    <property type="evidence" value="ECO:0007669"/>
    <property type="project" value="UniProtKB-SubCell"/>
</dbReference>
<reference evidence="8 9" key="1">
    <citation type="submission" date="2019-07" db="EMBL/GenBank/DDBJ databases">
        <title>Genomic Encyclopedia of Type Strains, Phase I: the one thousand microbial genomes (KMG-I) project.</title>
        <authorList>
            <person name="Kyrpides N."/>
        </authorList>
    </citation>
    <scope>NUCLEOTIDE SEQUENCE [LARGE SCALE GENOMIC DNA]</scope>
    <source>
        <strain evidence="8 9">DSM 16647</strain>
    </source>
</reference>
<evidence type="ECO:0000313" key="8">
    <source>
        <dbReference type="EMBL" id="TYP53774.1"/>
    </source>
</evidence>
<evidence type="ECO:0000256" key="5">
    <source>
        <dbReference type="ARBA" id="ARBA00023136"/>
    </source>
</evidence>
<feature type="domain" description="Type II secretion system protein GspF" evidence="7">
    <location>
        <begin position="102"/>
        <end position="226"/>
    </location>
</feature>
<dbReference type="InterPro" id="IPR042094">
    <property type="entry name" value="T2SS_GspF_sf"/>
</dbReference>
<evidence type="ECO:0000313" key="9">
    <source>
        <dbReference type="Proteomes" id="UP000322294"/>
    </source>
</evidence>
<dbReference type="EMBL" id="VNHO01000014">
    <property type="protein sequence ID" value="TYP53774.1"/>
    <property type="molecule type" value="Genomic_DNA"/>
</dbReference>
<keyword evidence="9" id="KW-1185">Reference proteome</keyword>
<evidence type="ECO:0000256" key="6">
    <source>
        <dbReference type="SAM" id="Phobius"/>
    </source>
</evidence>
<feature type="transmembrane region" description="Helical" evidence="6">
    <location>
        <begin position="210"/>
        <end position="229"/>
    </location>
</feature>
<organism evidence="8 9">
    <name type="scientific">Thermosediminibacter litoriperuensis</name>
    <dbReference type="NCBI Taxonomy" id="291989"/>
    <lineage>
        <taxon>Bacteria</taxon>
        <taxon>Bacillati</taxon>
        <taxon>Bacillota</taxon>
        <taxon>Clostridia</taxon>
        <taxon>Thermosediminibacterales</taxon>
        <taxon>Thermosediminibacteraceae</taxon>
        <taxon>Thermosediminibacter</taxon>
    </lineage>
</organism>
<feature type="transmembrane region" description="Helical" evidence="6">
    <location>
        <begin position="241"/>
        <end position="261"/>
    </location>
</feature>
<evidence type="ECO:0000256" key="4">
    <source>
        <dbReference type="ARBA" id="ARBA00022989"/>
    </source>
</evidence>